<dbReference type="PANTHER" id="PTHR45947:SF3">
    <property type="entry name" value="SULFOQUINOVOSYL TRANSFERASE SQD2"/>
    <property type="match status" value="1"/>
</dbReference>
<protein>
    <submittedName>
        <fullName evidence="2">Glycosyltransferase family 4 protein</fullName>
    </submittedName>
</protein>
<dbReference type="Pfam" id="PF00534">
    <property type="entry name" value="Glycos_transf_1"/>
    <property type="match status" value="1"/>
</dbReference>
<name>A0A948WTT1_9FIRM</name>
<dbReference type="InterPro" id="IPR001296">
    <property type="entry name" value="Glyco_trans_1"/>
</dbReference>
<dbReference type="EMBL" id="JAHLFP010000007">
    <property type="protein sequence ID" value="MBU3805523.1"/>
    <property type="molecule type" value="Genomic_DNA"/>
</dbReference>
<feature type="domain" description="Glycosyl transferase family 1" evidence="1">
    <location>
        <begin position="197"/>
        <end position="357"/>
    </location>
</feature>
<dbReference type="GO" id="GO:0016757">
    <property type="term" value="F:glycosyltransferase activity"/>
    <property type="evidence" value="ECO:0007669"/>
    <property type="project" value="InterPro"/>
</dbReference>
<reference evidence="2" key="1">
    <citation type="journal article" date="2021" name="PeerJ">
        <title>Extensive microbial diversity within the chicken gut microbiome revealed by metagenomics and culture.</title>
        <authorList>
            <person name="Gilroy R."/>
            <person name="Ravi A."/>
            <person name="Getino M."/>
            <person name="Pursley I."/>
            <person name="Horton D.L."/>
            <person name="Alikhan N.F."/>
            <person name="Baker D."/>
            <person name="Gharbi K."/>
            <person name="Hall N."/>
            <person name="Watson M."/>
            <person name="Adriaenssens E.M."/>
            <person name="Foster-Nyarko E."/>
            <person name="Jarju S."/>
            <person name="Secka A."/>
            <person name="Antonio M."/>
            <person name="Oren A."/>
            <person name="Chaudhuri R.R."/>
            <person name="La Ragione R."/>
            <person name="Hildebrand F."/>
            <person name="Pallen M.J."/>
        </authorList>
    </citation>
    <scope>NUCLEOTIDE SEQUENCE</scope>
    <source>
        <strain evidence="2">B5_2728</strain>
    </source>
</reference>
<dbReference type="AlphaFoldDB" id="A0A948WTT1"/>
<gene>
    <name evidence="2" type="ORF">H9882_01265</name>
</gene>
<proteinExistence type="predicted"/>
<comment type="caution">
    <text evidence="2">The sequence shown here is derived from an EMBL/GenBank/DDBJ whole genome shotgun (WGS) entry which is preliminary data.</text>
</comment>
<sequence length="402" mass="46485">MPKKAIRFATIFPKVEDVHLMKEIGLIPWGLSRFYGCESTIALLPDCAYPSLKELSGLQASYIPAVAGSNYLRSFLWVVTHARKLDAIHLFYQYRHTRMCILAFLALNPKGLVYVHFDRKETEFNDYAVQYSSHPIYGAFERWFFKTFVYSKRNRSRILWGVQNTIALDNIKGHYPFDQVAYMPDGYFQPADGCAWKLEEKENIILTVGRLGFEQKRTDVLVKGFAQFAQTNQDYKLVLVGPMEQEFKVFLQDFLDKNPQLVSRIQVVGPVYDRETLYGYYAKAKIFCLPSDYESFGIAAAEAQAHGCVLVCTQYPAAYDLTNHEQYGRLIPFGDWQKLAQVLQELTSNPAQLKKLAPEVARYAQEHFSYKALLKPLYQWMEQKRSEDDSCIYKQRRTACDS</sequence>
<dbReference type="Proteomes" id="UP000713596">
    <property type="component" value="Unassembled WGS sequence"/>
</dbReference>
<dbReference type="Gene3D" id="3.40.50.2000">
    <property type="entry name" value="Glycogen Phosphorylase B"/>
    <property type="match status" value="1"/>
</dbReference>
<dbReference type="PANTHER" id="PTHR45947">
    <property type="entry name" value="SULFOQUINOVOSYL TRANSFERASE SQD2"/>
    <property type="match status" value="1"/>
</dbReference>
<accession>A0A948WTT1</accession>
<organism evidence="2 3">
    <name type="scientific">Candidatus Allofournierella pullistercoris</name>
    <dbReference type="NCBI Taxonomy" id="2838597"/>
    <lineage>
        <taxon>Bacteria</taxon>
        <taxon>Bacillati</taxon>
        <taxon>Bacillota</taxon>
        <taxon>Clostridia</taxon>
        <taxon>Eubacteriales</taxon>
        <taxon>Oscillospiraceae</taxon>
        <taxon>Allofournierella</taxon>
    </lineage>
</organism>
<dbReference type="SUPFAM" id="SSF53756">
    <property type="entry name" value="UDP-Glycosyltransferase/glycogen phosphorylase"/>
    <property type="match status" value="1"/>
</dbReference>
<dbReference type="CDD" id="cd03801">
    <property type="entry name" value="GT4_PimA-like"/>
    <property type="match status" value="1"/>
</dbReference>
<evidence type="ECO:0000259" key="1">
    <source>
        <dbReference type="Pfam" id="PF00534"/>
    </source>
</evidence>
<reference evidence="2" key="2">
    <citation type="submission" date="2021-04" db="EMBL/GenBank/DDBJ databases">
        <authorList>
            <person name="Gilroy R."/>
        </authorList>
    </citation>
    <scope>NUCLEOTIDE SEQUENCE</scope>
    <source>
        <strain evidence="2">B5_2728</strain>
    </source>
</reference>
<evidence type="ECO:0000313" key="3">
    <source>
        <dbReference type="Proteomes" id="UP000713596"/>
    </source>
</evidence>
<dbReference type="InterPro" id="IPR050194">
    <property type="entry name" value="Glycosyltransferase_grp1"/>
</dbReference>
<evidence type="ECO:0000313" key="2">
    <source>
        <dbReference type="EMBL" id="MBU3805523.1"/>
    </source>
</evidence>